<evidence type="ECO:0000313" key="9">
    <source>
        <dbReference type="EMBL" id="MUG44389.1"/>
    </source>
</evidence>
<dbReference type="Pfam" id="PF00528">
    <property type="entry name" value="BPD_transp_1"/>
    <property type="match status" value="1"/>
</dbReference>
<feature type="domain" description="ABC transmembrane type-1" evidence="8">
    <location>
        <begin position="82"/>
        <end position="272"/>
    </location>
</feature>
<feature type="transmembrane region" description="Helical" evidence="7">
    <location>
        <begin position="87"/>
        <end position="107"/>
    </location>
</feature>
<dbReference type="Gene3D" id="1.10.3720.10">
    <property type="entry name" value="MetI-like"/>
    <property type="match status" value="1"/>
</dbReference>
<evidence type="ECO:0000256" key="5">
    <source>
        <dbReference type="ARBA" id="ARBA00022989"/>
    </source>
</evidence>
<dbReference type="InterPro" id="IPR000515">
    <property type="entry name" value="MetI-like"/>
</dbReference>
<dbReference type="PANTHER" id="PTHR32243:SF18">
    <property type="entry name" value="INNER MEMBRANE ABC TRANSPORTER PERMEASE PROTEIN YCJP"/>
    <property type="match status" value="1"/>
</dbReference>
<dbReference type="PROSITE" id="PS50928">
    <property type="entry name" value="ABC_TM1"/>
    <property type="match status" value="1"/>
</dbReference>
<reference evidence="9 10" key="1">
    <citation type="submission" date="2019-11" db="EMBL/GenBank/DDBJ databases">
        <title>Draft genome sequences of five Paenibacillus species of dairy origin.</title>
        <authorList>
            <person name="Olajide A.M."/>
            <person name="Chen S."/>
            <person name="Lapointe G."/>
        </authorList>
    </citation>
    <scope>NUCLEOTIDE SEQUENCE [LARGE SCALE GENOMIC DNA]</scope>
    <source>
        <strain evidence="9 10">12CR55</strain>
    </source>
</reference>
<dbReference type="AlphaFoldDB" id="A0A7X2Z0B3"/>
<evidence type="ECO:0000256" key="7">
    <source>
        <dbReference type="RuleBase" id="RU363032"/>
    </source>
</evidence>
<proteinExistence type="inferred from homology"/>
<dbReference type="PANTHER" id="PTHR32243">
    <property type="entry name" value="MALTOSE TRANSPORT SYSTEM PERMEASE-RELATED"/>
    <property type="match status" value="1"/>
</dbReference>
<evidence type="ECO:0000256" key="4">
    <source>
        <dbReference type="ARBA" id="ARBA00022692"/>
    </source>
</evidence>
<dbReference type="OrthoDB" id="9810086at2"/>
<feature type="transmembrane region" description="Helical" evidence="7">
    <location>
        <begin position="223"/>
        <end position="243"/>
    </location>
</feature>
<dbReference type="CDD" id="cd06261">
    <property type="entry name" value="TM_PBP2"/>
    <property type="match status" value="1"/>
</dbReference>
<evidence type="ECO:0000256" key="3">
    <source>
        <dbReference type="ARBA" id="ARBA00022475"/>
    </source>
</evidence>
<dbReference type="InterPro" id="IPR050901">
    <property type="entry name" value="BP-dep_ABC_trans_perm"/>
</dbReference>
<dbReference type="GO" id="GO:0005886">
    <property type="term" value="C:plasma membrane"/>
    <property type="evidence" value="ECO:0007669"/>
    <property type="project" value="UniProtKB-SubCell"/>
</dbReference>
<gene>
    <name evidence="9" type="ORF">GNP95_05175</name>
</gene>
<evidence type="ECO:0000313" key="10">
    <source>
        <dbReference type="Proteomes" id="UP000447876"/>
    </source>
</evidence>
<keyword evidence="4 7" id="KW-0812">Transmembrane</keyword>
<evidence type="ECO:0000256" key="1">
    <source>
        <dbReference type="ARBA" id="ARBA00004651"/>
    </source>
</evidence>
<feature type="transmembrane region" description="Helical" evidence="7">
    <location>
        <begin position="153"/>
        <end position="173"/>
    </location>
</feature>
<keyword evidence="2 7" id="KW-0813">Transport</keyword>
<accession>A0A7X2Z0B3</accession>
<dbReference type="EMBL" id="WNZW01000001">
    <property type="protein sequence ID" value="MUG44389.1"/>
    <property type="molecule type" value="Genomic_DNA"/>
</dbReference>
<evidence type="ECO:0000256" key="6">
    <source>
        <dbReference type="ARBA" id="ARBA00023136"/>
    </source>
</evidence>
<evidence type="ECO:0000256" key="2">
    <source>
        <dbReference type="ARBA" id="ARBA00022448"/>
    </source>
</evidence>
<dbReference type="Proteomes" id="UP000447876">
    <property type="component" value="Unassembled WGS sequence"/>
</dbReference>
<feature type="transmembrane region" description="Helical" evidence="7">
    <location>
        <begin position="255"/>
        <end position="276"/>
    </location>
</feature>
<comment type="subcellular location">
    <subcellularLocation>
        <location evidence="1 7">Cell membrane</location>
        <topology evidence="1 7">Multi-pass membrane protein</topology>
    </subcellularLocation>
</comment>
<keyword evidence="6 7" id="KW-0472">Membrane</keyword>
<dbReference type="SUPFAM" id="SSF161098">
    <property type="entry name" value="MetI-like"/>
    <property type="match status" value="1"/>
</dbReference>
<sequence>MNNTPNKLLKTALRYAAYLALLFVILFPLYWILTMSLKNFKDIIAYPPRFLFTPTFDNYRQILFNGGSFSDLQGIPEFLRYVINSSITTFSAVALGLVLGLPAAYVLGRENSKANDRIAGNFMSYRFAPELVVILPLYSIYKKIGFYDTFPGMILVHQLITLPLIIWIMRGFFREVPKEMEEAASMDGANHWVIFFRIMLPIVKSGIGSAMIISFVFSWNNLLFGLVMSGGATMPVTMGILQAMTFDQIKWGEMAASAVISSIPGIIIAIFAQRFLVKGLTMGAVK</sequence>
<keyword evidence="5 7" id="KW-1133">Transmembrane helix</keyword>
<feature type="transmembrane region" description="Helical" evidence="7">
    <location>
        <begin position="194"/>
        <end position="217"/>
    </location>
</feature>
<feature type="transmembrane region" description="Helical" evidence="7">
    <location>
        <begin position="12"/>
        <end position="33"/>
    </location>
</feature>
<dbReference type="GO" id="GO:0055085">
    <property type="term" value="P:transmembrane transport"/>
    <property type="evidence" value="ECO:0007669"/>
    <property type="project" value="InterPro"/>
</dbReference>
<dbReference type="InterPro" id="IPR035906">
    <property type="entry name" value="MetI-like_sf"/>
</dbReference>
<dbReference type="RefSeq" id="WP_155609781.1">
    <property type="nucleotide sequence ID" value="NZ_WNZW01000001.1"/>
</dbReference>
<comment type="caution">
    <text evidence="9">The sequence shown here is derived from an EMBL/GenBank/DDBJ whole genome shotgun (WGS) entry which is preliminary data.</text>
</comment>
<name>A0A7X2Z0B3_9BACL</name>
<comment type="similarity">
    <text evidence="7">Belongs to the binding-protein-dependent transport system permease family.</text>
</comment>
<keyword evidence="3" id="KW-1003">Cell membrane</keyword>
<evidence type="ECO:0000259" key="8">
    <source>
        <dbReference type="PROSITE" id="PS50928"/>
    </source>
</evidence>
<protein>
    <submittedName>
        <fullName evidence="9">ABC transporter permease subunit</fullName>
    </submittedName>
</protein>
<organism evidence="9 10">
    <name type="scientific">Paenibacillus woosongensis</name>
    <dbReference type="NCBI Taxonomy" id="307580"/>
    <lineage>
        <taxon>Bacteria</taxon>
        <taxon>Bacillati</taxon>
        <taxon>Bacillota</taxon>
        <taxon>Bacilli</taxon>
        <taxon>Bacillales</taxon>
        <taxon>Paenibacillaceae</taxon>
        <taxon>Paenibacillus</taxon>
    </lineage>
</organism>